<feature type="binding site" evidence="14">
    <location>
        <position position="72"/>
    </location>
    <ligand>
        <name>Na(+)</name>
        <dbReference type="ChEBI" id="CHEBI:29101"/>
        <note>structural</note>
    </ligand>
</feature>
<evidence type="ECO:0000256" key="6">
    <source>
        <dbReference type="ARBA" id="ARBA00022989"/>
    </source>
</evidence>
<comment type="caution">
    <text evidence="15">The sequence shown here is derived from an EMBL/GenBank/DDBJ whole genome shotgun (WGS) entry which is preliminary data.</text>
</comment>
<feature type="binding site" evidence="14">
    <location>
        <position position="75"/>
    </location>
    <ligand>
        <name>Na(+)</name>
        <dbReference type="ChEBI" id="CHEBI:29101"/>
        <note>structural</note>
    </ligand>
</feature>
<proteinExistence type="inferred from homology"/>
<dbReference type="InterPro" id="IPR003691">
    <property type="entry name" value="FluC"/>
</dbReference>
<feature type="transmembrane region" description="Helical" evidence="14">
    <location>
        <begin position="34"/>
        <end position="54"/>
    </location>
</feature>
<evidence type="ECO:0000256" key="13">
    <source>
        <dbReference type="ARBA" id="ARBA00049940"/>
    </source>
</evidence>
<dbReference type="PANTHER" id="PTHR28259">
    <property type="entry name" value="FLUORIDE EXPORT PROTEIN 1-RELATED"/>
    <property type="match status" value="1"/>
</dbReference>
<keyword evidence="7 14" id="KW-0915">Sodium</keyword>
<organism evidence="15 16">
    <name type="scientific">Pontibacillus marinus BH030004 = DSM 16465</name>
    <dbReference type="NCBI Taxonomy" id="1385511"/>
    <lineage>
        <taxon>Bacteria</taxon>
        <taxon>Bacillati</taxon>
        <taxon>Bacillota</taxon>
        <taxon>Bacilli</taxon>
        <taxon>Bacillales</taxon>
        <taxon>Bacillaceae</taxon>
        <taxon>Pontibacillus</taxon>
    </lineage>
</organism>
<evidence type="ECO:0000256" key="12">
    <source>
        <dbReference type="ARBA" id="ARBA00035585"/>
    </source>
</evidence>
<keyword evidence="3 14" id="KW-1003">Cell membrane</keyword>
<dbReference type="OrthoDB" id="9815830at2"/>
<feature type="transmembrane region" description="Helical" evidence="14">
    <location>
        <begin position="61"/>
        <end position="77"/>
    </location>
</feature>
<dbReference type="HAMAP" id="MF_00454">
    <property type="entry name" value="FluC"/>
    <property type="match status" value="1"/>
</dbReference>
<accession>A0A0A5FWU3</accession>
<evidence type="ECO:0000256" key="14">
    <source>
        <dbReference type="HAMAP-Rule" id="MF_00454"/>
    </source>
</evidence>
<keyword evidence="8 14" id="KW-0406">Ion transport</keyword>
<keyword evidence="10 14" id="KW-0407">Ion channel</keyword>
<evidence type="ECO:0000313" key="15">
    <source>
        <dbReference type="EMBL" id="KGX84389.1"/>
    </source>
</evidence>
<dbReference type="eggNOG" id="COG0239">
    <property type="taxonomic scope" value="Bacteria"/>
</dbReference>
<keyword evidence="5 14" id="KW-0479">Metal-binding</keyword>
<keyword evidence="16" id="KW-1185">Reference proteome</keyword>
<keyword evidence="2 14" id="KW-0813">Transport</keyword>
<dbReference type="GO" id="GO:0046872">
    <property type="term" value="F:metal ion binding"/>
    <property type="evidence" value="ECO:0007669"/>
    <property type="project" value="UniProtKB-KW"/>
</dbReference>
<comment type="similarity">
    <text evidence="11 14">Belongs to the fluoride channel Fluc/FEX (TC 1.A.43) family.</text>
</comment>
<evidence type="ECO:0000256" key="8">
    <source>
        <dbReference type="ARBA" id="ARBA00023065"/>
    </source>
</evidence>
<comment type="catalytic activity">
    <reaction evidence="12">
        <text>fluoride(in) = fluoride(out)</text>
        <dbReference type="Rhea" id="RHEA:76159"/>
        <dbReference type="ChEBI" id="CHEBI:17051"/>
    </reaction>
    <physiologicalReaction direction="left-to-right" evidence="12">
        <dbReference type="Rhea" id="RHEA:76160"/>
    </physiologicalReaction>
</comment>
<evidence type="ECO:0000256" key="10">
    <source>
        <dbReference type="ARBA" id="ARBA00023303"/>
    </source>
</evidence>
<keyword evidence="9 14" id="KW-0472">Membrane</keyword>
<dbReference type="GO" id="GO:0005886">
    <property type="term" value="C:plasma membrane"/>
    <property type="evidence" value="ECO:0007669"/>
    <property type="project" value="UniProtKB-SubCell"/>
</dbReference>
<evidence type="ECO:0000256" key="9">
    <source>
        <dbReference type="ARBA" id="ARBA00023136"/>
    </source>
</evidence>
<dbReference type="PANTHER" id="PTHR28259:SF16">
    <property type="entry name" value="FLUORIDE-SPECIFIC ION CHANNEL FLUC 2"/>
    <property type="match status" value="1"/>
</dbReference>
<sequence length="120" mass="13116">MNFLIVALGGGLGAITRSIVSNRWNTGRLHFPKGTWIANISGSLLLALIIAFHINERISEGMWLFAGVGFCGAYTTFSTFGKETVHLIIEGHVKKALLYVLSSLLFSLTTVVIVFLLFLT</sequence>
<dbReference type="NCBIfam" id="TIGR00494">
    <property type="entry name" value="crcB"/>
    <property type="match status" value="1"/>
</dbReference>
<evidence type="ECO:0000256" key="5">
    <source>
        <dbReference type="ARBA" id="ARBA00022723"/>
    </source>
</evidence>
<evidence type="ECO:0000256" key="3">
    <source>
        <dbReference type="ARBA" id="ARBA00022475"/>
    </source>
</evidence>
<dbReference type="GO" id="GO:0140114">
    <property type="term" value="P:cellular detoxification of fluoride"/>
    <property type="evidence" value="ECO:0007669"/>
    <property type="project" value="UniProtKB-UniRule"/>
</dbReference>
<dbReference type="Pfam" id="PF02537">
    <property type="entry name" value="CRCB"/>
    <property type="match status" value="1"/>
</dbReference>
<dbReference type="GO" id="GO:0062054">
    <property type="term" value="F:fluoride channel activity"/>
    <property type="evidence" value="ECO:0007669"/>
    <property type="project" value="UniProtKB-UniRule"/>
</dbReference>
<comment type="subcellular location">
    <subcellularLocation>
        <location evidence="1 14">Cell membrane</location>
        <topology evidence="1 14">Multi-pass membrane protein</topology>
    </subcellularLocation>
</comment>
<protein>
    <recommendedName>
        <fullName evidence="14">Fluoride-specific ion channel FluC</fullName>
    </recommendedName>
</protein>
<evidence type="ECO:0000256" key="2">
    <source>
        <dbReference type="ARBA" id="ARBA00022448"/>
    </source>
</evidence>
<dbReference type="Proteomes" id="UP000030403">
    <property type="component" value="Unassembled WGS sequence"/>
</dbReference>
<dbReference type="AlphaFoldDB" id="A0A0A5FWU3"/>
<gene>
    <name evidence="14" type="primary">fluC</name>
    <name evidence="14" type="synonym">crcB</name>
    <name evidence="15" type="ORF">N783_17565</name>
</gene>
<dbReference type="STRING" id="1385511.GCA_000425225_01969"/>
<evidence type="ECO:0000256" key="1">
    <source>
        <dbReference type="ARBA" id="ARBA00004651"/>
    </source>
</evidence>
<evidence type="ECO:0000256" key="7">
    <source>
        <dbReference type="ARBA" id="ARBA00023053"/>
    </source>
</evidence>
<evidence type="ECO:0000256" key="4">
    <source>
        <dbReference type="ARBA" id="ARBA00022692"/>
    </source>
</evidence>
<comment type="function">
    <text evidence="13 14">Fluoride-specific ion channel. Important for reducing fluoride concentration in the cell, thus reducing its toxicity.</text>
</comment>
<keyword evidence="6 14" id="KW-1133">Transmembrane helix</keyword>
<evidence type="ECO:0000256" key="11">
    <source>
        <dbReference type="ARBA" id="ARBA00035120"/>
    </source>
</evidence>
<dbReference type="RefSeq" id="WP_027445987.1">
    <property type="nucleotide sequence ID" value="NZ_AULJ01000019.1"/>
</dbReference>
<comment type="activity regulation">
    <text evidence="14">Na(+) is not transported, but it plays an essential structural role and its presence is essential for fluoride channel function.</text>
</comment>
<reference evidence="15 16" key="1">
    <citation type="submission" date="2013-08" db="EMBL/GenBank/DDBJ databases">
        <authorList>
            <person name="Huang J."/>
            <person name="Wang G."/>
        </authorList>
    </citation>
    <scope>NUCLEOTIDE SEQUENCE [LARGE SCALE GENOMIC DNA]</scope>
    <source>
        <strain evidence="15 16">BH030004</strain>
    </source>
</reference>
<dbReference type="EMBL" id="AVPF01000057">
    <property type="protein sequence ID" value="KGX84389.1"/>
    <property type="molecule type" value="Genomic_DNA"/>
</dbReference>
<name>A0A0A5FWU3_9BACI</name>
<evidence type="ECO:0000313" key="16">
    <source>
        <dbReference type="Proteomes" id="UP000030403"/>
    </source>
</evidence>
<keyword evidence="4 14" id="KW-0812">Transmembrane</keyword>
<feature type="transmembrane region" description="Helical" evidence="14">
    <location>
        <begin position="97"/>
        <end position="119"/>
    </location>
</feature>